<dbReference type="CDD" id="cd02518">
    <property type="entry name" value="GT2_SpsF"/>
    <property type="match status" value="1"/>
</dbReference>
<dbReference type="Gene3D" id="3.90.1150.10">
    <property type="entry name" value="Aspartate Aminotransferase, domain 1"/>
    <property type="match status" value="1"/>
</dbReference>
<protein>
    <submittedName>
        <fullName evidence="3">Aminotransferase class III-fold pyridoxal phosphate-dependent enzyme</fullName>
    </submittedName>
</protein>
<keyword evidence="3" id="KW-0808">Transferase</keyword>
<dbReference type="PANTHER" id="PTHR43713:SF3">
    <property type="entry name" value="GLUTAMATE-1-SEMIALDEHYDE 2,1-AMINOMUTASE 1, CHLOROPLASTIC-RELATED"/>
    <property type="match status" value="1"/>
</dbReference>
<dbReference type="SUPFAM" id="SSF53448">
    <property type="entry name" value="Nucleotide-diphospho-sugar transferases"/>
    <property type="match status" value="1"/>
</dbReference>
<keyword evidence="2" id="KW-0663">Pyridoxal phosphate</keyword>
<evidence type="ECO:0000313" key="4">
    <source>
        <dbReference type="Proteomes" id="UP000663255"/>
    </source>
</evidence>
<dbReference type="InterPro" id="IPR005814">
    <property type="entry name" value="Aminotrans_3"/>
</dbReference>
<name>A0AAP9WJZ9_LEPIR</name>
<dbReference type="InterPro" id="IPR015424">
    <property type="entry name" value="PyrdxlP-dep_Trfase"/>
</dbReference>
<evidence type="ECO:0000256" key="2">
    <source>
        <dbReference type="ARBA" id="ARBA00022898"/>
    </source>
</evidence>
<keyword evidence="3" id="KW-0032">Aminotransferase</keyword>
<sequence>MKKIKILGILQARTSSSRLPQKVLMEILNKPMLELQLERESRSKMIDKLVVATSDSKSDDDLENLCKKMNVSCIRGSLGDVLDRFYQAAKIYEPQWIVRLTGDCPLVDPFLLDEIIQFTISNDYDYGTNAIQPTYPDGLDVEVFKFSALEEAWNHATLLSQREHVTSYINRQSDKFKIGHYKSSKDLSHLRWTVDEREDFELVKNIYENLYPANPEFTTNDILNYLELNPQWKTHNLKYERNEGYKKSLMDDKKKKFREKRKKSLETQELARKRIPGMVQLLSKRPDLYSYGVWPGYYEKAKGVEVWDLDGNRYVDMSIGGIGANVLGYADPDVDAAVLDAVGKGNSSSLNCPEELRLADLLCEIHPWAEKVRFGKSGGESMTIAVRIARAYTKKDKVAFCGYHGWHDWYLAANLGTENALGEHLISGLLPNGVPKALKGTSFPFRYNHIEDLKEIVSKNGNDLAAIIMEPMRGYPPTEEFLDGVHELSKKTGAVLIIDEISSGFRINSGGAHLVFGFKPDIAVFSKSLGNGYPIAAVIGKGSIMDAAQTTFISSTFWTERIGPTAAIAMIEKHRKNNAGSHLKQIGDSVQTGWKNLLKKHNIPGGAGGLSPIGYLTFDHPDSLIWKAFYIQEMLERGFLATTGFYSMYAHNEEHVRSYLESADDVLKDLSLLIEKGEVDKHLIGEPAVSSFSRIN</sequence>
<dbReference type="InterPro" id="IPR015422">
    <property type="entry name" value="PyrdxlP-dep_Trfase_small"/>
</dbReference>
<organism evidence="3 4">
    <name type="scientific">Leptospira interrogans serovar Bataviae</name>
    <dbReference type="NCBI Taxonomy" id="312175"/>
    <lineage>
        <taxon>Bacteria</taxon>
        <taxon>Pseudomonadati</taxon>
        <taxon>Spirochaetota</taxon>
        <taxon>Spirochaetia</taxon>
        <taxon>Leptospirales</taxon>
        <taxon>Leptospiraceae</taxon>
        <taxon>Leptospira</taxon>
    </lineage>
</organism>
<dbReference type="InterPro" id="IPR049704">
    <property type="entry name" value="Aminotrans_3_PPA_site"/>
</dbReference>
<evidence type="ECO:0000256" key="1">
    <source>
        <dbReference type="ARBA" id="ARBA00001933"/>
    </source>
</evidence>
<dbReference type="PANTHER" id="PTHR43713">
    <property type="entry name" value="GLUTAMATE-1-SEMIALDEHYDE 2,1-AMINOMUTASE"/>
    <property type="match status" value="1"/>
</dbReference>
<dbReference type="Proteomes" id="UP000663255">
    <property type="component" value="Chromosome 1"/>
</dbReference>
<dbReference type="Gene3D" id="3.90.550.10">
    <property type="entry name" value="Spore Coat Polysaccharide Biosynthesis Protein SpsA, Chain A"/>
    <property type="match status" value="1"/>
</dbReference>
<dbReference type="RefSeq" id="WP_000721297.1">
    <property type="nucleotide sequence ID" value="NZ_CP043880.1"/>
</dbReference>
<accession>A0AAP9WJZ9</accession>
<dbReference type="GO" id="GO:0008483">
    <property type="term" value="F:transaminase activity"/>
    <property type="evidence" value="ECO:0007669"/>
    <property type="project" value="UniProtKB-KW"/>
</dbReference>
<reference evidence="3" key="1">
    <citation type="submission" date="2019-09" db="EMBL/GenBank/DDBJ databases">
        <title>Comparative Genomics of Leptospira interrogans Reveals Genome Plasticity - A Common Adaptive Strategy for Survival in Various Hosts.</title>
        <authorList>
            <person name="Ramli S.R."/>
            <person name="Bunk B."/>
            <person name="Goris M."/>
            <person name="Bhuju S."/>
            <person name="Jarek M."/>
            <person name="Sproer C."/>
            <person name="Mustakim S."/>
            <person name="Strommenger B."/>
            <person name="Pessler F."/>
        </authorList>
    </citation>
    <scope>NUCLEOTIDE SEQUENCE</scope>
    <source>
        <strain evidence="3">1489</strain>
    </source>
</reference>
<dbReference type="EMBL" id="CP043893">
    <property type="protein sequence ID" value="QOI50313.1"/>
    <property type="molecule type" value="Genomic_DNA"/>
</dbReference>
<dbReference type="Gene3D" id="3.40.640.10">
    <property type="entry name" value="Type I PLP-dependent aspartate aminotransferase-like (Major domain)"/>
    <property type="match status" value="1"/>
</dbReference>
<dbReference type="GO" id="GO:0030170">
    <property type="term" value="F:pyridoxal phosphate binding"/>
    <property type="evidence" value="ECO:0007669"/>
    <property type="project" value="InterPro"/>
</dbReference>
<proteinExistence type="predicted"/>
<dbReference type="SUPFAM" id="SSF53383">
    <property type="entry name" value="PLP-dependent transferases"/>
    <property type="match status" value="1"/>
</dbReference>
<comment type="cofactor">
    <cofactor evidence="1">
        <name>pyridoxal 5'-phosphate</name>
        <dbReference type="ChEBI" id="CHEBI:597326"/>
    </cofactor>
</comment>
<dbReference type="InterPro" id="IPR029044">
    <property type="entry name" value="Nucleotide-diphossugar_trans"/>
</dbReference>
<dbReference type="InterPro" id="IPR015421">
    <property type="entry name" value="PyrdxlP-dep_Trfase_major"/>
</dbReference>
<dbReference type="Pfam" id="PF02348">
    <property type="entry name" value="CTP_transf_3"/>
    <property type="match status" value="1"/>
</dbReference>
<dbReference type="InterPro" id="IPR003329">
    <property type="entry name" value="Cytidylyl_trans"/>
</dbReference>
<dbReference type="Pfam" id="PF00202">
    <property type="entry name" value="Aminotran_3"/>
    <property type="match status" value="1"/>
</dbReference>
<dbReference type="AlphaFoldDB" id="A0AAP9WJZ9"/>
<dbReference type="PROSITE" id="PS00600">
    <property type="entry name" value="AA_TRANSFER_CLASS_3"/>
    <property type="match status" value="1"/>
</dbReference>
<evidence type="ECO:0000313" key="3">
    <source>
        <dbReference type="EMBL" id="QOI50313.1"/>
    </source>
</evidence>
<gene>
    <name evidence="3" type="ORF">Lepto1489_07540</name>
</gene>